<dbReference type="EMBL" id="JAADJG010000075">
    <property type="protein sequence ID" value="KAF4455912.1"/>
    <property type="molecule type" value="Genomic_DNA"/>
</dbReference>
<dbReference type="Proteomes" id="UP000605986">
    <property type="component" value="Unassembled WGS sequence"/>
</dbReference>
<feature type="region of interest" description="Disordered" evidence="1">
    <location>
        <begin position="191"/>
        <end position="326"/>
    </location>
</feature>
<evidence type="ECO:0000313" key="2">
    <source>
        <dbReference type="EMBL" id="KAF4455912.1"/>
    </source>
</evidence>
<feature type="compositionally biased region" description="Basic and acidic residues" evidence="1">
    <location>
        <begin position="257"/>
        <end position="266"/>
    </location>
</feature>
<gene>
    <name evidence="2" type="ORF">F53441_1849</name>
</gene>
<reference evidence="2" key="1">
    <citation type="submission" date="2020-01" db="EMBL/GenBank/DDBJ databases">
        <title>Identification and distribution of gene clusters putatively required for synthesis of sphingolipid metabolism inhibitors in phylogenetically diverse species of the filamentous fungus Fusarium.</title>
        <authorList>
            <person name="Kim H.-S."/>
            <person name="Busman M."/>
            <person name="Brown D.W."/>
            <person name="Divon H."/>
            <person name="Uhlig S."/>
            <person name="Proctor R.H."/>
        </authorList>
    </citation>
    <scope>NUCLEOTIDE SEQUENCE</scope>
    <source>
        <strain evidence="2">NRRL 53441</strain>
    </source>
</reference>
<feature type="compositionally biased region" description="Polar residues" evidence="1">
    <location>
        <begin position="191"/>
        <end position="210"/>
    </location>
</feature>
<dbReference type="AlphaFoldDB" id="A0A8H4PCQ2"/>
<evidence type="ECO:0000256" key="1">
    <source>
        <dbReference type="SAM" id="MobiDB-lite"/>
    </source>
</evidence>
<sequence length="326" mass="37523">MSKQDIYSMQERKIWLGYWRGSPQDFDLGRLHEEAGRTLEGSIFLRERYLKALPERNFWINHRSKKEAENNKVEKYFQLSINEERLTLSYLTGQPSQLKESRSRLIRELAKAEAELACTTDECEGKAGRLERIEQDYYVSRQKRAEAQQNFWIKMRRFFRQKKGEDPDAPNNRGPESEGIILPEELPELASTSNRLATQQESPDSSSGTAHPTVEVQPRPDPTRQPELHQVQQVQQVEKHISVPSRPSAEQCILLDTTERVAERQPARQPNVQNEMEPERQSPMESLSVVPHKPIVDLPRRPPNHPSAELDGSAKDHQGSDPVHAP</sequence>
<evidence type="ECO:0000313" key="3">
    <source>
        <dbReference type="Proteomes" id="UP000605986"/>
    </source>
</evidence>
<organism evidence="2 3">
    <name type="scientific">Fusarium austroafricanum</name>
    <dbReference type="NCBI Taxonomy" id="2364996"/>
    <lineage>
        <taxon>Eukaryota</taxon>
        <taxon>Fungi</taxon>
        <taxon>Dikarya</taxon>
        <taxon>Ascomycota</taxon>
        <taxon>Pezizomycotina</taxon>
        <taxon>Sordariomycetes</taxon>
        <taxon>Hypocreomycetidae</taxon>
        <taxon>Hypocreales</taxon>
        <taxon>Nectriaceae</taxon>
        <taxon>Fusarium</taxon>
        <taxon>Fusarium concolor species complex</taxon>
    </lineage>
</organism>
<accession>A0A8H4PCQ2</accession>
<protein>
    <submittedName>
        <fullName evidence="2">Uncharacterized protein</fullName>
    </submittedName>
</protein>
<comment type="caution">
    <text evidence="2">The sequence shown here is derived from an EMBL/GenBank/DDBJ whole genome shotgun (WGS) entry which is preliminary data.</text>
</comment>
<proteinExistence type="predicted"/>
<name>A0A8H4PCQ2_9HYPO</name>
<keyword evidence="3" id="KW-1185">Reference proteome</keyword>
<dbReference type="OrthoDB" id="5108945at2759"/>